<dbReference type="InParanoid" id="A0A6P7XV16"/>
<feature type="region of interest" description="Disordered" evidence="11">
    <location>
        <begin position="472"/>
        <end position="494"/>
    </location>
</feature>
<feature type="region of interest" description="Disordered" evidence="11">
    <location>
        <begin position="37"/>
        <end position="56"/>
    </location>
</feature>
<feature type="compositionally biased region" description="Basic and acidic residues" evidence="11">
    <location>
        <begin position="472"/>
        <end position="486"/>
    </location>
</feature>
<dbReference type="InterPro" id="IPR039505">
    <property type="entry name" value="DRC1/2_N"/>
</dbReference>
<dbReference type="KEGG" id="muo:115467014"/>
<feature type="coiled-coil region" evidence="10">
    <location>
        <begin position="254"/>
        <end position="374"/>
    </location>
</feature>
<feature type="domain" description="Dynein regulatory complex protein 1/2 N-terminal" evidence="12">
    <location>
        <begin position="94"/>
        <end position="195"/>
    </location>
</feature>
<dbReference type="Pfam" id="PF14772">
    <property type="entry name" value="NYD-SP28"/>
    <property type="match status" value="1"/>
</dbReference>
<evidence type="ECO:0000313" key="15">
    <source>
        <dbReference type="RefSeq" id="XP_030054510.1"/>
    </source>
</evidence>
<comment type="subcellular location">
    <subcellularLocation>
        <location evidence="1">Cytoplasm</location>
        <location evidence="1">Cytoskeleton</location>
        <location evidence="1">Flagellum axoneme</location>
    </subcellularLocation>
</comment>
<evidence type="ECO:0000256" key="9">
    <source>
        <dbReference type="ARBA" id="ARBA00046115"/>
    </source>
</evidence>
<comment type="similarity">
    <text evidence="2">Belongs to the DRC1 family.</text>
</comment>
<feature type="compositionally biased region" description="Polar residues" evidence="11">
    <location>
        <begin position="1"/>
        <end position="11"/>
    </location>
</feature>
<evidence type="ECO:0000313" key="14">
    <source>
        <dbReference type="Proteomes" id="UP000515156"/>
    </source>
</evidence>
<dbReference type="GO" id="GO:0003352">
    <property type="term" value="P:regulation of cilium movement"/>
    <property type="evidence" value="ECO:0007669"/>
    <property type="project" value="TreeGrafter"/>
</dbReference>
<proteinExistence type="inferred from homology"/>
<keyword evidence="5 10" id="KW-0175">Coiled coil</keyword>
<feature type="compositionally biased region" description="Basic and acidic residues" evidence="11">
    <location>
        <begin position="39"/>
        <end position="56"/>
    </location>
</feature>
<evidence type="ECO:0000256" key="11">
    <source>
        <dbReference type="SAM" id="MobiDB-lite"/>
    </source>
</evidence>
<evidence type="ECO:0000259" key="12">
    <source>
        <dbReference type="Pfam" id="PF14772"/>
    </source>
</evidence>
<evidence type="ECO:0000256" key="3">
    <source>
        <dbReference type="ARBA" id="ARBA00013815"/>
    </source>
</evidence>
<dbReference type="FunCoup" id="A0A6P7XV16">
    <property type="interactions" value="111"/>
</dbReference>
<dbReference type="InterPro" id="IPR029440">
    <property type="entry name" value="DRC1_C"/>
</dbReference>
<evidence type="ECO:0000256" key="4">
    <source>
        <dbReference type="ARBA" id="ARBA00022846"/>
    </source>
</evidence>
<evidence type="ECO:0000256" key="10">
    <source>
        <dbReference type="SAM" id="Coils"/>
    </source>
</evidence>
<sequence length="727" mass="85789">MSRPQSTSTATGVVEEDMGPSIHSDNPEERILARRQRMAAKEEAKRRALRQDDSEINLEIKEDLSRSKKQIEDSRQRLTKLLTDGTQLVTNIQVAADAREARRRADEQDLKRLRVDKLEHEAKSSMETFEEITQKWTSAKTKEIPQDLWELLNSQQQQCARLIEEKNKVISDLQQELKIKDDQYVKDLKKQAEDIDLLIERMEEQIKNLTKIYREELLQIEKAFELERRELLDKNKKKWEEGMKGRSDKELENLINRMKKVEEYERLLKQLRGQDGDEYNMIKIKLETDVQVLQQQLQQMKATYQLNQEKLEYNFQVLKKRDEENTITKSQQKRKLNRLHDVLNNLKQKLAKQIKQYQEENQALADDYKRIVELYKDVQKKMRHFAAIDKKKFEDIWLMNEEEMKELMRKALKTDKIIHEQQLGLPWVKPDYWFLDNVGPIVPQSTKKKTATQVAEEVMLFAVDSQIKDEEQKDKEFKESVRKDSGETDTTIDPSQKFSAKTVKQILEILCDESGFLMEDKLLKLLSPLEKDERSLLKLDSVFQALGIESEDDLYKLVDFFLKYRTQQLSSELEKDDEIDETELPEEPEETCTQLHKLISSELIHPNDVLRALRAFVFEYKKPREKHLQSKLALLEERDSSEDAAYWDAMTKVIPKSKLKLWDAMEGALAKYYNVLTERSKLLKDTASLRQQNTELRLLLHQYLNSKVNSELQISPAQVLQLDFYQG</sequence>
<organism evidence="14 15">
    <name type="scientific">Microcaecilia unicolor</name>
    <dbReference type="NCBI Taxonomy" id="1415580"/>
    <lineage>
        <taxon>Eukaryota</taxon>
        <taxon>Metazoa</taxon>
        <taxon>Chordata</taxon>
        <taxon>Craniata</taxon>
        <taxon>Vertebrata</taxon>
        <taxon>Euteleostomi</taxon>
        <taxon>Amphibia</taxon>
        <taxon>Gymnophiona</taxon>
        <taxon>Siphonopidae</taxon>
        <taxon>Microcaecilia</taxon>
    </lineage>
</organism>
<accession>A0A6P7XV16</accession>
<dbReference type="RefSeq" id="XP_030054510.1">
    <property type="nucleotide sequence ID" value="XM_030198650.1"/>
</dbReference>
<evidence type="ECO:0000256" key="5">
    <source>
        <dbReference type="ARBA" id="ARBA00023054"/>
    </source>
</evidence>
<keyword evidence="4" id="KW-0282">Flagellum</keyword>
<evidence type="ECO:0000256" key="1">
    <source>
        <dbReference type="ARBA" id="ARBA00004611"/>
    </source>
</evidence>
<feature type="region of interest" description="Disordered" evidence="11">
    <location>
        <begin position="1"/>
        <end position="30"/>
    </location>
</feature>
<dbReference type="GO" id="GO:0070286">
    <property type="term" value="P:axonemal dynein complex assembly"/>
    <property type="evidence" value="ECO:0007669"/>
    <property type="project" value="InterPro"/>
</dbReference>
<dbReference type="CTD" id="92749"/>
<evidence type="ECO:0000256" key="7">
    <source>
        <dbReference type="ARBA" id="ARBA00023273"/>
    </source>
</evidence>
<dbReference type="OrthoDB" id="10260459at2759"/>
<evidence type="ECO:0000259" key="13">
    <source>
        <dbReference type="Pfam" id="PF14775"/>
    </source>
</evidence>
<keyword evidence="6" id="KW-0969">Cilium</keyword>
<protein>
    <recommendedName>
        <fullName evidence="3">Dynein regulatory complex protein 1</fullName>
    </recommendedName>
    <alternativeName>
        <fullName evidence="8">Coiled-coil domain-containing protein 164</fullName>
    </alternativeName>
</protein>
<name>A0A6P7XV16_9AMPH</name>
<feature type="domain" description="Dynein regulatory complex protein 1 C-terminal" evidence="13">
    <location>
        <begin position="645"/>
        <end position="704"/>
    </location>
</feature>
<gene>
    <name evidence="15" type="primary">DRC1</name>
</gene>
<dbReference type="PANTHER" id="PTHR21625">
    <property type="entry name" value="NYD-SP28 PROTEIN"/>
    <property type="match status" value="1"/>
</dbReference>
<dbReference type="GeneID" id="115467014"/>
<evidence type="ECO:0000256" key="6">
    <source>
        <dbReference type="ARBA" id="ARBA00023069"/>
    </source>
</evidence>
<dbReference type="AlphaFoldDB" id="A0A6P7XV16"/>
<dbReference type="Pfam" id="PF14775">
    <property type="entry name" value="NYD-SP28_assoc"/>
    <property type="match status" value="1"/>
</dbReference>
<dbReference type="GO" id="GO:0060285">
    <property type="term" value="P:cilium-dependent cell motility"/>
    <property type="evidence" value="ECO:0007669"/>
    <property type="project" value="TreeGrafter"/>
</dbReference>
<evidence type="ECO:0000256" key="8">
    <source>
        <dbReference type="ARBA" id="ARBA00031554"/>
    </source>
</evidence>
<comment type="function">
    <text evidence="9">Component of the nexin-dynein regulatory complex (N-DRC) a key regulator of ciliary/flagellar motility which maintains the alignment and integrity of the distal axoneme and regulates microtubule sliding in motile axonemes. Plays a critical role in the assembly of N-DRC and also stabilizes the assembly of multiple inner dynein arms and radial spokes. Coassembles with CCDC65/DRC2 to form a central scaffold needed for assembly of the N-DRC and its attachment to the outer doublet microtubules.</text>
</comment>
<evidence type="ECO:0000256" key="2">
    <source>
        <dbReference type="ARBA" id="ARBA00009688"/>
    </source>
</evidence>
<keyword evidence="14" id="KW-1185">Reference proteome</keyword>
<dbReference type="GO" id="GO:0005858">
    <property type="term" value="C:axonemal dynein complex"/>
    <property type="evidence" value="ECO:0007669"/>
    <property type="project" value="InterPro"/>
</dbReference>
<dbReference type="InterPro" id="IPR039750">
    <property type="entry name" value="DRC1/DRC2"/>
</dbReference>
<reference evidence="15" key="1">
    <citation type="submission" date="2025-08" db="UniProtKB">
        <authorList>
            <consortium name="RefSeq"/>
        </authorList>
    </citation>
    <scope>IDENTIFICATION</scope>
</reference>
<feature type="coiled-coil region" evidence="10">
    <location>
        <begin position="115"/>
        <end position="219"/>
    </location>
</feature>
<feature type="coiled-coil region" evidence="10">
    <location>
        <begin position="57"/>
        <end position="84"/>
    </location>
</feature>
<dbReference type="PANTHER" id="PTHR21625:SF1">
    <property type="entry name" value="DYNEIN REGULATORY COMPLEX PROTEIN 1"/>
    <property type="match status" value="1"/>
</dbReference>
<keyword evidence="7" id="KW-0966">Cell projection</keyword>
<dbReference type="Proteomes" id="UP000515156">
    <property type="component" value="Chromosome 3"/>
</dbReference>